<dbReference type="PANTHER" id="PTHR42770:SF15">
    <property type="entry name" value="GLUTAMATE_GAMMA-AMINOBUTYRATE ANTIPORTER-RELATED"/>
    <property type="match status" value="1"/>
</dbReference>
<feature type="transmembrane region" description="Helical" evidence="7">
    <location>
        <begin position="275"/>
        <end position="297"/>
    </location>
</feature>
<feature type="transmembrane region" description="Helical" evidence="7">
    <location>
        <begin position="495"/>
        <end position="516"/>
    </location>
</feature>
<dbReference type="AlphaFoldDB" id="A0A1V4SWD7"/>
<evidence type="ECO:0000313" key="8">
    <source>
        <dbReference type="EMBL" id="OPX47545.1"/>
    </source>
</evidence>
<accession>A0A1V4SWD7</accession>
<feature type="transmembrane region" description="Helical" evidence="7">
    <location>
        <begin position="34"/>
        <end position="51"/>
    </location>
</feature>
<keyword evidence="6 7" id="KW-0472">Membrane</keyword>
<feature type="transmembrane region" description="Helical" evidence="7">
    <location>
        <begin position="237"/>
        <end position="254"/>
    </location>
</feature>
<comment type="subcellular location">
    <subcellularLocation>
        <location evidence="1">Cell membrane</location>
        <topology evidence="1">Multi-pass membrane protein</topology>
    </subcellularLocation>
</comment>
<keyword evidence="5 7" id="KW-1133">Transmembrane helix</keyword>
<feature type="transmembrane region" description="Helical" evidence="7">
    <location>
        <begin position="148"/>
        <end position="173"/>
    </location>
</feature>
<evidence type="ECO:0000313" key="9">
    <source>
        <dbReference type="Proteomes" id="UP000191448"/>
    </source>
</evidence>
<dbReference type="Proteomes" id="UP000191448">
    <property type="component" value="Unassembled WGS sequence"/>
</dbReference>
<name>A0A1V4SWD7_9CLOT</name>
<evidence type="ECO:0000256" key="1">
    <source>
        <dbReference type="ARBA" id="ARBA00004651"/>
    </source>
</evidence>
<feature type="transmembrane region" description="Helical" evidence="7">
    <location>
        <begin position="464"/>
        <end position="483"/>
    </location>
</feature>
<feature type="transmembrane region" description="Helical" evidence="7">
    <location>
        <begin position="185"/>
        <end position="208"/>
    </location>
</feature>
<dbReference type="Pfam" id="PF13520">
    <property type="entry name" value="AA_permease_2"/>
    <property type="match status" value="1"/>
</dbReference>
<feature type="transmembrane region" description="Helical" evidence="7">
    <location>
        <begin position="346"/>
        <end position="366"/>
    </location>
</feature>
<dbReference type="Gene3D" id="1.20.1740.10">
    <property type="entry name" value="Amino acid/polyamine transporter I"/>
    <property type="match status" value="1"/>
</dbReference>
<dbReference type="EMBL" id="LTAY01000045">
    <property type="protein sequence ID" value="OPX47545.1"/>
    <property type="molecule type" value="Genomic_DNA"/>
</dbReference>
<feature type="transmembrane region" description="Helical" evidence="7">
    <location>
        <begin position="105"/>
        <end position="128"/>
    </location>
</feature>
<proteinExistence type="predicted"/>
<reference evidence="8 9" key="1">
    <citation type="submission" date="2016-02" db="EMBL/GenBank/DDBJ databases">
        <title>Genome sequence of Clostridium thermobutyricum DSM 4928.</title>
        <authorList>
            <person name="Poehlein A."/>
            <person name="Daniel R."/>
        </authorList>
    </citation>
    <scope>NUCLEOTIDE SEQUENCE [LARGE SCALE GENOMIC DNA]</scope>
    <source>
        <strain evidence="8 9">DSM 4928</strain>
    </source>
</reference>
<evidence type="ECO:0000256" key="7">
    <source>
        <dbReference type="SAM" id="Phobius"/>
    </source>
</evidence>
<comment type="caution">
    <text evidence="8">The sequence shown here is derived from an EMBL/GenBank/DDBJ whole genome shotgun (WGS) entry which is preliminary data.</text>
</comment>
<evidence type="ECO:0000256" key="6">
    <source>
        <dbReference type="ARBA" id="ARBA00023136"/>
    </source>
</evidence>
<dbReference type="InterPro" id="IPR050367">
    <property type="entry name" value="APC_superfamily"/>
</dbReference>
<evidence type="ECO:0000256" key="3">
    <source>
        <dbReference type="ARBA" id="ARBA00022475"/>
    </source>
</evidence>
<evidence type="ECO:0000256" key="2">
    <source>
        <dbReference type="ARBA" id="ARBA00022448"/>
    </source>
</evidence>
<dbReference type="GO" id="GO:0022857">
    <property type="term" value="F:transmembrane transporter activity"/>
    <property type="evidence" value="ECO:0007669"/>
    <property type="project" value="InterPro"/>
</dbReference>
<dbReference type="PANTHER" id="PTHR42770">
    <property type="entry name" value="AMINO ACID TRANSPORTER-RELATED"/>
    <property type="match status" value="1"/>
</dbReference>
<keyword evidence="4 7" id="KW-0812">Transmembrane</keyword>
<dbReference type="NCBIfam" id="NF011775">
    <property type="entry name" value="PRK15238.1"/>
    <property type="match status" value="1"/>
</dbReference>
<organism evidence="8 9">
    <name type="scientific">Clostridium thermobutyricum DSM 4928</name>
    <dbReference type="NCBI Taxonomy" id="1121339"/>
    <lineage>
        <taxon>Bacteria</taxon>
        <taxon>Bacillati</taxon>
        <taxon>Bacillota</taxon>
        <taxon>Clostridia</taxon>
        <taxon>Eubacteriales</taxon>
        <taxon>Clostridiaceae</taxon>
        <taxon>Clostridium</taxon>
    </lineage>
</organism>
<dbReference type="PIRSF" id="PIRSF006060">
    <property type="entry name" value="AA_transporter"/>
    <property type="match status" value="1"/>
</dbReference>
<gene>
    <name evidence="8" type="primary">yjeM_3</name>
    <name evidence="8" type="ORF">CLTHE_18040</name>
</gene>
<feature type="transmembrane region" description="Helical" evidence="7">
    <location>
        <begin position="387"/>
        <end position="411"/>
    </location>
</feature>
<feature type="transmembrane region" description="Helical" evidence="7">
    <location>
        <begin position="63"/>
        <end position="84"/>
    </location>
</feature>
<evidence type="ECO:0000256" key="4">
    <source>
        <dbReference type="ARBA" id="ARBA00022692"/>
    </source>
</evidence>
<keyword evidence="2" id="KW-0813">Transport</keyword>
<sequence length="525" mass="59405">MIVNENNMKNEDYLEEVEEVYEEKLNQKGKVAKVGFWSFVSMIFMTCYGLSNGQQVYYQMGYASITYVIIGVVLFFIPYTFIVSEMSSAFHNEKGGIFSWMKNSVGLRFSTIGAFIWYISGVIWWFSISSICITLSTMIFGKDESETWHIFGLSNTGTTAIIGIIWFLIIVFFCRRGIKSISKLANISMLVTILMHIIILGGGLFVFFMNGAHFQQPFHYTGIQSLFMGPNKAYDNVLAALGFLVFAIFALGGMEASGGLIDKVKNPKKNVPRAMIMSGIIIAILYISIIIISGMAMNWKETFSSSNVNLYNYSIYMVQQQFFEFGKCIGLSNAASVSLGEWVNRITTWITFIAMLNLPLMLYYPIKQMFEGMPKGMLPKFLTKENKYGMTANALYVQAAIIIGAMLLIGFGGNTANTVYNNLTYMVTISTSIPWAFIVFSYIKFKLNDDIKKEYQFFNKKWGVVVGSITFITLVFANGFSIVQPFLQHNYQQGIWIVSGPLIFGFLGWILAEVYLKRKEKNLIK</sequence>
<keyword evidence="3" id="KW-1003">Cell membrane</keyword>
<dbReference type="OrthoDB" id="92719at2"/>
<feature type="transmembrane region" description="Helical" evidence="7">
    <location>
        <begin position="423"/>
        <end position="443"/>
    </location>
</feature>
<protein>
    <submittedName>
        <fullName evidence="8">Inner membrane transporter YjeM</fullName>
    </submittedName>
</protein>
<dbReference type="InterPro" id="IPR002293">
    <property type="entry name" value="AA/rel_permease1"/>
</dbReference>
<dbReference type="GO" id="GO:0005886">
    <property type="term" value="C:plasma membrane"/>
    <property type="evidence" value="ECO:0007669"/>
    <property type="project" value="UniProtKB-SubCell"/>
</dbReference>
<evidence type="ECO:0000256" key="5">
    <source>
        <dbReference type="ARBA" id="ARBA00022989"/>
    </source>
</evidence>